<dbReference type="AlphaFoldDB" id="A0A1I0S710"/>
<dbReference type="Proteomes" id="UP000199310">
    <property type="component" value="Unassembled WGS sequence"/>
</dbReference>
<organism evidence="2 3">
    <name type="scientific">Chitinophaga arvensicola</name>
    <dbReference type="NCBI Taxonomy" id="29529"/>
    <lineage>
        <taxon>Bacteria</taxon>
        <taxon>Pseudomonadati</taxon>
        <taxon>Bacteroidota</taxon>
        <taxon>Chitinophagia</taxon>
        <taxon>Chitinophagales</taxon>
        <taxon>Chitinophagaceae</taxon>
        <taxon>Chitinophaga</taxon>
    </lineage>
</organism>
<dbReference type="EMBL" id="FOJG01000002">
    <property type="protein sequence ID" value="SEW51511.1"/>
    <property type="molecule type" value="Genomic_DNA"/>
</dbReference>
<reference evidence="3" key="1">
    <citation type="submission" date="2016-10" db="EMBL/GenBank/DDBJ databases">
        <authorList>
            <person name="Varghese N."/>
            <person name="Submissions S."/>
        </authorList>
    </citation>
    <scope>NUCLEOTIDE SEQUENCE [LARGE SCALE GENOMIC DNA]</scope>
    <source>
        <strain evidence="3">DSM 3695</strain>
    </source>
</reference>
<evidence type="ECO:0000313" key="2">
    <source>
        <dbReference type="EMBL" id="SEW51511.1"/>
    </source>
</evidence>
<dbReference type="OrthoDB" id="1374368at2"/>
<feature type="signal peptide" evidence="1">
    <location>
        <begin position="1"/>
        <end position="18"/>
    </location>
</feature>
<accession>A0A1I0S710</accession>
<protein>
    <submittedName>
        <fullName evidence="2">Uncharacterized protein</fullName>
    </submittedName>
</protein>
<dbReference type="STRING" id="29529.SAMN04488122_4271"/>
<gene>
    <name evidence="2" type="ORF">SAMN04488122_4271</name>
</gene>
<sequence length="115" mass="12912">MKPLLILSFCLISLASKAQTAKELIGKWKLVKETKDGVVKAPREACQIFKDGGEFKGVNGNNSRNGKWKLSDDNKELTIKISIISLTFSVDYFDARKRVITNDKTGTLEYEKVDN</sequence>
<feature type="chain" id="PRO_5011623496" evidence="1">
    <location>
        <begin position="19"/>
        <end position="115"/>
    </location>
</feature>
<dbReference type="RefSeq" id="WP_089897836.1">
    <property type="nucleotide sequence ID" value="NZ_FOJG01000002.1"/>
</dbReference>
<evidence type="ECO:0000313" key="3">
    <source>
        <dbReference type="Proteomes" id="UP000199310"/>
    </source>
</evidence>
<keyword evidence="1" id="KW-0732">Signal</keyword>
<name>A0A1I0S710_9BACT</name>
<proteinExistence type="predicted"/>
<evidence type="ECO:0000256" key="1">
    <source>
        <dbReference type="SAM" id="SignalP"/>
    </source>
</evidence>
<keyword evidence="3" id="KW-1185">Reference proteome</keyword>